<accession>A0A6N2USB5</accession>
<dbReference type="Gene3D" id="1.10.3230.10">
    <property type="entry name" value="YqbG-like"/>
    <property type="match status" value="1"/>
</dbReference>
<sequence length="122" mass="14307">MEVKYEYYMSEFGGEEIPEEKFKRISKLAKTYLEQFTHNRVKDDTKNTEKVKDCVCEMCETIYLTMYKNEGAEKKSESTDGYSVSYVTEQQDGEDKNVMLQKKLYRIAQNYLANTGLLYLGV</sequence>
<organism evidence="1">
    <name type="scientific">Blautia hansenii</name>
    <name type="common">Ruminococcus hansenii</name>
    <dbReference type="NCBI Taxonomy" id="1322"/>
    <lineage>
        <taxon>Bacteria</taxon>
        <taxon>Bacillati</taxon>
        <taxon>Bacillota</taxon>
        <taxon>Clostridia</taxon>
        <taxon>Lachnospirales</taxon>
        <taxon>Lachnospiraceae</taxon>
        <taxon>Blautia</taxon>
    </lineage>
</organism>
<name>A0A6N2USB5_BLAHA</name>
<protein>
    <recommendedName>
        <fullName evidence="2">Phage gp6-like head-tail connector protein</fullName>
    </recommendedName>
</protein>
<dbReference type="EMBL" id="CACRSY010000014">
    <property type="protein sequence ID" value="VYT20628.1"/>
    <property type="molecule type" value="Genomic_DNA"/>
</dbReference>
<proteinExistence type="predicted"/>
<evidence type="ECO:0008006" key="2">
    <source>
        <dbReference type="Google" id="ProtNLM"/>
    </source>
</evidence>
<gene>
    <name evidence="1" type="ORF">BHLFYP23_00612</name>
</gene>
<dbReference type="AlphaFoldDB" id="A0A6N2USB5"/>
<evidence type="ECO:0000313" key="1">
    <source>
        <dbReference type="EMBL" id="VYT20628.1"/>
    </source>
</evidence>
<dbReference type="RefSeq" id="WP_156342560.1">
    <property type="nucleotide sequence ID" value="NZ_CACRSY010000014.1"/>
</dbReference>
<dbReference type="InterPro" id="IPR036558">
    <property type="entry name" value="YqbG-like_sf"/>
</dbReference>
<reference evidence="1" key="1">
    <citation type="submission" date="2019-11" db="EMBL/GenBank/DDBJ databases">
        <authorList>
            <person name="Feng L."/>
        </authorList>
    </citation>
    <scope>NUCLEOTIDE SEQUENCE</scope>
    <source>
        <strain evidence="1">BhanseniiLFYP23</strain>
    </source>
</reference>